<evidence type="ECO:0000256" key="2">
    <source>
        <dbReference type="ARBA" id="ARBA00006622"/>
    </source>
</evidence>
<dbReference type="GO" id="GO:0017172">
    <property type="term" value="F:cysteine dioxygenase activity"/>
    <property type="evidence" value="ECO:0007669"/>
    <property type="project" value="UniProtKB-UniRule"/>
</dbReference>
<organism evidence="10 11">
    <name type="scientific">Eumeta variegata</name>
    <name type="common">Bagworm moth</name>
    <name type="synonym">Eumeta japonica</name>
    <dbReference type="NCBI Taxonomy" id="151549"/>
    <lineage>
        <taxon>Eukaryota</taxon>
        <taxon>Metazoa</taxon>
        <taxon>Ecdysozoa</taxon>
        <taxon>Arthropoda</taxon>
        <taxon>Hexapoda</taxon>
        <taxon>Insecta</taxon>
        <taxon>Pterygota</taxon>
        <taxon>Neoptera</taxon>
        <taxon>Endopterygota</taxon>
        <taxon>Lepidoptera</taxon>
        <taxon>Glossata</taxon>
        <taxon>Ditrysia</taxon>
        <taxon>Tineoidea</taxon>
        <taxon>Psychidae</taxon>
        <taxon>Oiketicinae</taxon>
        <taxon>Eumeta</taxon>
    </lineage>
</organism>
<proteinExistence type="inferred from homology"/>
<dbReference type="InterPro" id="IPR010300">
    <property type="entry name" value="CDO_1"/>
</dbReference>
<keyword evidence="7 9" id="KW-0560">Oxidoreductase</keyword>
<evidence type="ECO:0000256" key="1">
    <source>
        <dbReference type="ARBA" id="ARBA00004759"/>
    </source>
</evidence>
<dbReference type="InterPro" id="IPR014710">
    <property type="entry name" value="RmlC-like_jellyroll"/>
</dbReference>
<comment type="catalytic activity">
    <reaction evidence="9">
        <text>L-cysteine + O2 = 3-sulfino-L-alanine + H(+)</text>
        <dbReference type="Rhea" id="RHEA:20441"/>
        <dbReference type="ChEBI" id="CHEBI:15378"/>
        <dbReference type="ChEBI" id="CHEBI:15379"/>
        <dbReference type="ChEBI" id="CHEBI:35235"/>
        <dbReference type="ChEBI" id="CHEBI:61085"/>
        <dbReference type="EC" id="1.13.11.20"/>
    </reaction>
</comment>
<dbReference type="Proteomes" id="UP000299102">
    <property type="component" value="Unassembled WGS sequence"/>
</dbReference>
<accession>A0A4C1ZN53</accession>
<keyword evidence="6 9" id="KW-0223">Dioxygenase</keyword>
<reference evidence="10 11" key="1">
    <citation type="journal article" date="2019" name="Commun. Biol.">
        <title>The bagworm genome reveals a unique fibroin gene that provides high tensile strength.</title>
        <authorList>
            <person name="Kono N."/>
            <person name="Nakamura H."/>
            <person name="Ohtoshi R."/>
            <person name="Tomita M."/>
            <person name="Numata K."/>
            <person name="Arakawa K."/>
        </authorList>
    </citation>
    <scope>NUCLEOTIDE SEQUENCE [LARGE SCALE GENOMIC DNA]</scope>
</reference>
<dbReference type="SUPFAM" id="SSF51182">
    <property type="entry name" value="RmlC-like cupins"/>
    <property type="match status" value="1"/>
</dbReference>
<dbReference type="GO" id="GO:0008198">
    <property type="term" value="F:ferrous iron binding"/>
    <property type="evidence" value="ECO:0007669"/>
    <property type="project" value="TreeGrafter"/>
</dbReference>
<dbReference type="Pfam" id="PF05995">
    <property type="entry name" value="CDO_I"/>
    <property type="match status" value="1"/>
</dbReference>
<evidence type="ECO:0000313" key="11">
    <source>
        <dbReference type="Proteomes" id="UP000299102"/>
    </source>
</evidence>
<dbReference type="PANTHER" id="PTHR12918">
    <property type="entry name" value="CYSTEINE DIOXYGENASE"/>
    <property type="match status" value="1"/>
</dbReference>
<dbReference type="STRING" id="151549.A0A4C1ZN53"/>
<name>A0A4C1ZN53_EUMVA</name>
<dbReference type="GO" id="GO:0042412">
    <property type="term" value="P:taurine biosynthetic process"/>
    <property type="evidence" value="ECO:0007669"/>
    <property type="project" value="UniProtKB-UniRule"/>
</dbReference>
<dbReference type="EMBL" id="BGZK01001923">
    <property type="protein sequence ID" value="GBP88329.1"/>
    <property type="molecule type" value="Genomic_DNA"/>
</dbReference>
<evidence type="ECO:0000313" key="10">
    <source>
        <dbReference type="EMBL" id="GBP88329.1"/>
    </source>
</evidence>
<dbReference type="Gene3D" id="2.60.120.10">
    <property type="entry name" value="Jelly Rolls"/>
    <property type="match status" value="1"/>
</dbReference>
<evidence type="ECO:0000256" key="4">
    <source>
        <dbReference type="ARBA" id="ARBA00022723"/>
    </source>
</evidence>
<evidence type="ECO:0000256" key="8">
    <source>
        <dbReference type="ARBA" id="ARBA00023004"/>
    </source>
</evidence>
<keyword evidence="11" id="KW-1185">Reference proteome</keyword>
<dbReference type="AlphaFoldDB" id="A0A4C1ZN53"/>
<keyword evidence="4 9" id="KW-0479">Metal-binding</keyword>
<protein>
    <recommendedName>
        <fullName evidence="3 9">Cysteine dioxygenase</fullName>
        <ecNumber evidence="3 9">1.13.11.20</ecNumber>
    </recommendedName>
</protein>
<gene>
    <name evidence="10" type="primary">cdo1</name>
    <name evidence="10" type="ORF">EVAR_43646_1</name>
</gene>
<evidence type="ECO:0000256" key="9">
    <source>
        <dbReference type="RuleBase" id="RU366010"/>
    </source>
</evidence>
<comment type="similarity">
    <text evidence="2 9">Belongs to the cysteine dioxygenase family.</text>
</comment>
<evidence type="ECO:0000256" key="6">
    <source>
        <dbReference type="ARBA" id="ARBA00022964"/>
    </source>
</evidence>
<comment type="cofactor">
    <cofactor evidence="9">
        <name>Fe cation</name>
        <dbReference type="ChEBI" id="CHEBI:24875"/>
    </cofactor>
    <text evidence="9">Binds 1 Fe cation per subunit.</text>
</comment>
<evidence type="ECO:0000256" key="5">
    <source>
        <dbReference type="ARBA" id="ARBA00022784"/>
    </source>
</evidence>
<comment type="caution">
    <text evidence="10">The sequence shown here is derived from an EMBL/GenBank/DDBJ whole genome shotgun (WGS) entry which is preliminary data.</text>
</comment>
<dbReference type="GO" id="GO:0019448">
    <property type="term" value="P:L-cysteine catabolic process"/>
    <property type="evidence" value="ECO:0007669"/>
    <property type="project" value="TreeGrafter"/>
</dbReference>
<keyword evidence="5" id="KW-0883">Thioether bond</keyword>
<dbReference type="EC" id="1.13.11.20" evidence="3 9"/>
<dbReference type="OrthoDB" id="543511at2759"/>
<dbReference type="UniPathway" id="UPA00012">
    <property type="reaction ID" value="UER00537"/>
</dbReference>
<dbReference type="InterPro" id="IPR011051">
    <property type="entry name" value="RmlC_Cupin_sf"/>
</dbReference>
<keyword evidence="8 9" id="KW-0408">Iron</keyword>
<evidence type="ECO:0000256" key="7">
    <source>
        <dbReference type="ARBA" id="ARBA00023002"/>
    </source>
</evidence>
<dbReference type="PANTHER" id="PTHR12918:SF1">
    <property type="entry name" value="CYSTEINE DIOXYGENASE TYPE 1"/>
    <property type="match status" value="1"/>
</dbReference>
<evidence type="ECO:0000256" key="3">
    <source>
        <dbReference type="ARBA" id="ARBA00013133"/>
    </source>
</evidence>
<sequence>MGGRFVKCSWERNRDDFCLRYDWPANMGPNAKKPCCPSCQETNDLLTDASQHTRIGECRDTQCECHLGVRESGGQDGGDGSCQYDSIDMKEVSRTRLDVNDVCYINDTLGLHRMENPSYVDGAVSMHLYCPPFDSCRVFDSRTGKSTQVKVTFWSEYGKRTNRDAAAPRPQPTWPIDKSRTGVKPEIHVLFDFKEI</sequence>
<comment type="pathway">
    <text evidence="1 9">Organosulfur biosynthesis; taurine biosynthesis; hypotaurine from L-cysteine: step 1/2.</text>
</comment>